<dbReference type="SUPFAM" id="SSF56752">
    <property type="entry name" value="D-aminoacid aminotransferase-like PLP-dependent enzymes"/>
    <property type="match status" value="1"/>
</dbReference>
<accession>A0A1G6GMP9</accession>
<organism evidence="13 14">
    <name type="scientific">Shouchella lonarensis</name>
    <dbReference type="NCBI Taxonomy" id="1464122"/>
    <lineage>
        <taxon>Bacteria</taxon>
        <taxon>Bacillati</taxon>
        <taxon>Bacillota</taxon>
        <taxon>Bacilli</taxon>
        <taxon>Bacillales</taxon>
        <taxon>Bacillaceae</taxon>
        <taxon>Shouchella</taxon>
    </lineage>
</organism>
<dbReference type="RefSeq" id="WP_090774480.1">
    <property type="nucleotide sequence ID" value="NZ_FMYM01000001.1"/>
</dbReference>
<dbReference type="GO" id="GO:0046394">
    <property type="term" value="P:carboxylic acid biosynthetic process"/>
    <property type="evidence" value="ECO:0007669"/>
    <property type="project" value="UniProtKB-ARBA"/>
</dbReference>
<evidence type="ECO:0000256" key="11">
    <source>
        <dbReference type="RuleBase" id="RU004516"/>
    </source>
</evidence>
<dbReference type="Pfam" id="PF01063">
    <property type="entry name" value="Aminotran_4"/>
    <property type="match status" value="1"/>
</dbReference>
<comment type="similarity">
    <text evidence="2 10">Belongs to the class-IV pyridoxal-phosphate-dependent aminotransferase family.</text>
</comment>
<dbReference type="GO" id="GO:0005829">
    <property type="term" value="C:cytosol"/>
    <property type="evidence" value="ECO:0007669"/>
    <property type="project" value="TreeGrafter"/>
</dbReference>
<dbReference type="InterPro" id="IPR005784">
    <property type="entry name" value="D_amino_transT"/>
</dbReference>
<keyword evidence="14" id="KW-1185">Reference proteome</keyword>
<evidence type="ECO:0000256" key="3">
    <source>
        <dbReference type="ARBA" id="ARBA00011738"/>
    </source>
</evidence>
<dbReference type="GO" id="GO:0046416">
    <property type="term" value="P:D-amino acid metabolic process"/>
    <property type="evidence" value="ECO:0007669"/>
    <property type="project" value="InterPro"/>
</dbReference>
<evidence type="ECO:0000313" key="14">
    <source>
        <dbReference type="Proteomes" id="UP000242662"/>
    </source>
</evidence>
<comment type="cofactor">
    <cofactor evidence="1 11">
        <name>pyridoxal 5'-phosphate</name>
        <dbReference type="ChEBI" id="CHEBI:597326"/>
    </cofactor>
</comment>
<dbReference type="STRING" id="1464122.SAMN05421737_101263"/>
<dbReference type="Gene3D" id="3.30.470.10">
    <property type="match status" value="1"/>
</dbReference>
<sequence length="285" mass="32155">MAYILWQGQIMKEATAQASLFDRGYQFGDGIYEMVRLYDGQFFALQKHLERLNKSAEKLDMTLPYTSAELTHLLYQLIQKDHADNGNVYVQVTRGTSTRDHLYSRTETPILSAYLLPQKDHRQAHTSGIAAYVTEDIRWLRCDIKSLNLLGNVMAKRQAADHQCTEAIFHRDGMITEGASTNIFLVNNGTLYTHPANNFILDGITRQEVIDIAEERHINVVQEPFPKEVLAHADEAFLTGTTIEIMPIHSFTGDVQVTLPIGPITKRIQEAFTARIGITTTNTSS</sequence>
<keyword evidence="6" id="KW-0032">Aminotransferase</keyword>
<dbReference type="PROSITE" id="PS00770">
    <property type="entry name" value="AA_TRANSFER_CLASS_4"/>
    <property type="match status" value="1"/>
</dbReference>
<evidence type="ECO:0000256" key="6">
    <source>
        <dbReference type="ARBA" id="ARBA00022576"/>
    </source>
</evidence>
<dbReference type="EC" id="2.6.1.21" evidence="4 12"/>
<dbReference type="InterPro" id="IPR018300">
    <property type="entry name" value="Aminotrans_IV_CS"/>
</dbReference>
<proteinExistence type="inferred from homology"/>
<dbReference type="InterPro" id="IPR036038">
    <property type="entry name" value="Aminotransferase-like"/>
</dbReference>
<evidence type="ECO:0000256" key="4">
    <source>
        <dbReference type="ARBA" id="ARBA00012874"/>
    </source>
</evidence>
<dbReference type="Gene3D" id="3.20.10.10">
    <property type="entry name" value="D-amino Acid Aminotransferase, subunit A, domain 2"/>
    <property type="match status" value="1"/>
</dbReference>
<protein>
    <recommendedName>
        <fullName evidence="5 12">D-alanine aminotransferase</fullName>
        <ecNumber evidence="4 12">2.6.1.21</ecNumber>
    </recommendedName>
</protein>
<evidence type="ECO:0000256" key="8">
    <source>
        <dbReference type="ARBA" id="ARBA00022898"/>
    </source>
</evidence>
<dbReference type="InterPro" id="IPR001544">
    <property type="entry name" value="Aminotrans_IV"/>
</dbReference>
<dbReference type="EMBL" id="FMYM01000001">
    <property type="protein sequence ID" value="SDB83224.1"/>
    <property type="molecule type" value="Genomic_DNA"/>
</dbReference>
<evidence type="ECO:0000256" key="7">
    <source>
        <dbReference type="ARBA" id="ARBA00022679"/>
    </source>
</evidence>
<dbReference type="GO" id="GO:0008652">
    <property type="term" value="P:amino acid biosynthetic process"/>
    <property type="evidence" value="ECO:0007669"/>
    <property type="project" value="UniProtKB-ARBA"/>
</dbReference>
<dbReference type="NCBIfam" id="TIGR01121">
    <property type="entry name" value="D_amino_aminoT"/>
    <property type="match status" value="1"/>
</dbReference>
<dbReference type="PANTHER" id="PTHR42743">
    <property type="entry name" value="AMINO-ACID AMINOTRANSFERASE"/>
    <property type="match status" value="1"/>
</dbReference>
<evidence type="ECO:0000256" key="12">
    <source>
        <dbReference type="RuleBase" id="RU004520"/>
    </source>
</evidence>
<keyword evidence="8 11" id="KW-0663">Pyridoxal phosphate</keyword>
<dbReference type="GO" id="GO:0047810">
    <property type="term" value="F:D-alanine-2-oxoglutarate aminotransferase activity"/>
    <property type="evidence" value="ECO:0007669"/>
    <property type="project" value="UniProtKB-EC"/>
</dbReference>
<evidence type="ECO:0000256" key="2">
    <source>
        <dbReference type="ARBA" id="ARBA00009320"/>
    </source>
</evidence>
<dbReference type="AlphaFoldDB" id="A0A1G6GMP9"/>
<dbReference type="GO" id="GO:0030170">
    <property type="term" value="F:pyridoxal phosphate binding"/>
    <property type="evidence" value="ECO:0007669"/>
    <property type="project" value="InterPro"/>
</dbReference>
<dbReference type="CDD" id="cd01558">
    <property type="entry name" value="D-AAT_like"/>
    <property type="match status" value="1"/>
</dbReference>
<evidence type="ECO:0000256" key="1">
    <source>
        <dbReference type="ARBA" id="ARBA00001933"/>
    </source>
</evidence>
<dbReference type="InterPro" id="IPR050571">
    <property type="entry name" value="Class-IV_PLP-Dep_Aminotrnsfr"/>
</dbReference>
<comment type="subunit">
    <text evidence="3">Homodimer.</text>
</comment>
<dbReference type="OrthoDB" id="9805628at2"/>
<evidence type="ECO:0000256" key="9">
    <source>
        <dbReference type="ARBA" id="ARBA00047911"/>
    </source>
</evidence>
<name>A0A1G6GMP9_9BACI</name>
<keyword evidence="7" id="KW-0808">Transferase</keyword>
<dbReference type="FunFam" id="3.20.10.10:FF:000002">
    <property type="entry name" value="D-alanine aminotransferase"/>
    <property type="match status" value="1"/>
</dbReference>
<comment type="catalytic activity">
    <reaction evidence="9 12">
        <text>D-alanine + 2-oxoglutarate = D-glutamate + pyruvate</text>
        <dbReference type="Rhea" id="RHEA:15869"/>
        <dbReference type="ChEBI" id="CHEBI:15361"/>
        <dbReference type="ChEBI" id="CHEBI:16810"/>
        <dbReference type="ChEBI" id="CHEBI:29986"/>
        <dbReference type="ChEBI" id="CHEBI:57416"/>
        <dbReference type="EC" id="2.6.1.21"/>
    </reaction>
</comment>
<dbReference type="InterPro" id="IPR043131">
    <property type="entry name" value="BCAT-like_N"/>
</dbReference>
<evidence type="ECO:0000313" key="13">
    <source>
        <dbReference type="EMBL" id="SDB83224.1"/>
    </source>
</evidence>
<reference evidence="14" key="1">
    <citation type="submission" date="2016-09" db="EMBL/GenBank/DDBJ databases">
        <authorList>
            <person name="Varghese N."/>
            <person name="Submissions S."/>
        </authorList>
    </citation>
    <scope>NUCLEOTIDE SEQUENCE [LARGE SCALE GENOMIC DNA]</scope>
    <source>
        <strain evidence="14">25nlg</strain>
    </source>
</reference>
<evidence type="ECO:0000256" key="5">
    <source>
        <dbReference type="ARBA" id="ARBA00021779"/>
    </source>
</evidence>
<dbReference type="PANTHER" id="PTHR42743:SF10">
    <property type="entry name" value="D-ALANINE AMINOTRANSFERASE"/>
    <property type="match status" value="1"/>
</dbReference>
<dbReference type="InterPro" id="IPR043132">
    <property type="entry name" value="BCAT-like_C"/>
</dbReference>
<comment type="function">
    <text evidence="12">Acts on the D-isomers of alanine, leucine, aspartate, glutamate, aminobutyrate, norvaline and asparagine. The enzyme transfers an amino group from a substrate D-amino acid to the pyridoxal phosphate cofactor to form pyridoxamine and an alpha-keto acid in the first half-reaction.</text>
</comment>
<evidence type="ECO:0000256" key="10">
    <source>
        <dbReference type="RuleBase" id="RU004106"/>
    </source>
</evidence>
<dbReference type="Proteomes" id="UP000242662">
    <property type="component" value="Unassembled WGS sequence"/>
</dbReference>
<gene>
    <name evidence="13" type="ORF">SAMN05421737_101263</name>
</gene>